<comment type="caution">
    <text evidence="1">The sequence shown here is derived from an EMBL/GenBank/DDBJ whole genome shotgun (WGS) entry which is preliminary data.</text>
</comment>
<gene>
    <name evidence="1" type="ORF">A2647_04075</name>
</gene>
<proteinExistence type="predicted"/>
<dbReference type="InterPro" id="IPR035093">
    <property type="entry name" value="RelE/ParE_toxin_dom_sf"/>
</dbReference>
<evidence type="ECO:0008006" key="3">
    <source>
        <dbReference type="Google" id="ProtNLM"/>
    </source>
</evidence>
<name>A0A1F6V5W0_9BACT</name>
<dbReference type="Pfam" id="PF05015">
    <property type="entry name" value="HigB-like_toxin"/>
    <property type="match status" value="1"/>
</dbReference>
<reference evidence="1 2" key="1">
    <citation type="journal article" date="2016" name="Nat. Commun.">
        <title>Thousands of microbial genomes shed light on interconnected biogeochemical processes in an aquifer system.</title>
        <authorList>
            <person name="Anantharaman K."/>
            <person name="Brown C.T."/>
            <person name="Hug L.A."/>
            <person name="Sharon I."/>
            <person name="Castelle C.J."/>
            <person name="Probst A.J."/>
            <person name="Thomas B.C."/>
            <person name="Singh A."/>
            <person name="Wilkins M.J."/>
            <person name="Karaoz U."/>
            <person name="Brodie E.L."/>
            <person name="Williams K.H."/>
            <person name="Hubbard S.S."/>
            <person name="Banfield J.F."/>
        </authorList>
    </citation>
    <scope>NUCLEOTIDE SEQUENCE [LARGE SCALE GENOMIC DNA]</scope>
</reference>
<dbReference type="InterPro" id="IPR007711">
    <property type="entry name" value="HigB-1"/>
</dbReference>
<accession>A0A1F6V5W0</accession>
<evidence type="ECO:0000313" key="2">
    <source>
        <dbReference type="Proteomes" id="UP000177370"/>
    </source>
</evidence>
<dbReference type="AlphaFoldDB" id="A0A1F6V5W0"/>
<dbReference type="SUPFAM" id="SSF143011">
    <property type="entry name" value="RelE-like"/>
    <property type="match status" value="1"/>
</dbReference>
<dbReference type="Proteomes" id="UP000177370">
    <property type="component" value="Unassembled WGS sequence"/>
</dbReference>
<dbReference type="EMBL" id="MFTP01000022">
    <property type="protein sequence ID" value="OGI65100.1"/>
    <property type="molecule type" value="Genomic_DNA"/>
</dbReference>
<organism evidence="1 2">
    <name type="scientific">Candidatus Nomurabacteria bacterium RIFCSPHIGHO2_01_FULL_40_24b</name>
    <dbReference type="NCBI Taxonomy" id="1801739"/>
    <lineage>
        <taxon>Bacteria</taxon>
        <taxon>Candidatus Nomuraibacteriota</taxon>
    </lineage>
</organism>
<sequence length="87" mass="10678">MKIFYTKKFVSLYKNLPSIIKLKAERQERIFQENIFYPSLNTEKLMPKKNNLWSFRVDGTYRIVFHFEGDSTTFLYIGHHKDIYRFF</sequence>
<protein>
    <recommendedName>
        <fullName evidence="3">Toxin YoeB</fullName>
    </recommendedName>
</protein>
<evidence type="ECO:0000313" key="1">
    <source>
        <dbReference type="EMBL" id="OGI65100.1"/>
    </source>
</evidence>
<dbReference type="Gene3D" id="3.30.2310.20">
    <property type="entry name" value="RelE-like"/>
    <property type="match status" value="1"/>
</dbReference>